<sequence>MNLTVLSILLITLFHQQYFTQAAPPPFVGSMNPYMNVLGSDADGSLPNGDKKCLLICNNFYQKSNNLLIMEAKSRGAISFGSFKIWMKTINLSFCFYQNIFLITFFDYLIRSYKCLTVCKHNICNYFNEQHSN</sequence>
<proteinExistence type="predicted"/>
<name>A8QDT9_BRUMA</name>
<reference evidence="2" key="1">
    <citation type="journal article" date="2007" name="Science">
        <title>Draft genome of the filarial nematode parasite Brugia malayi.</title>
        <authorList>
            <person name="Ghedin E."/>
            <person name="Wang S."/>
            <person name="Spiro D."/>
            <person name="Caler E."/>
            <person name="Zhao Q."/>
            <person name="Crabtree J."/>
            <person name="Allen J.E."/>
            <person name="Delcher A.L."/>
            <person name="Guiliano D.B."/>
            <person name="Miranda-Saavedra D."/>
            <person name="Angiuoli S.V."/>
            <person name="Creasy T."/>
            <person name="Amedeo P."/>
            <person name="Haas B."/>
            <person name="El-Sayed N.M."/>
            <person name="Wortman J.R."/>
            <person name="Feldblyum T."/>
            <person name="Tallon L."/>
            <person name="Schatz M."/>
            <person name="Shumway M."/>
            <person name="Koo H."/>
            <person name="Salzberg S.L."/>
            <person name="Schobel S."/>
            <person name="Pertea M."/>
            <person name="Pop M."/>
            <person name="White O."/>
            <person name="Barton G.J."/>
            <person name="Carlow C.K."/>
            <person name="Crawford M.J."/>
            <person name="Daub J."/>
            <person name="Dimmic M.W."/>
            <person name="Estes C.F."/>
            <person name="Foster J.M."/>
            <person name="Ganatra M."/>
            <person name="Gregory W.F."/>
            <person name="Johnson N.M."/>
            <person name="Jin J."/>
            <person name="Komuniecki R."/>
            <person name="Korf I."/>
            <person name="Kumar S."/>
            <person name="Laney S."/>
            <person name="Li B.W."/>
            <person name="Li W."/>
            <person name="Lindblom T.H."/>
            <person name="Lustigman S."/>
            <person name="Ma D."/>
            <person name="Maina C.V."/>
            <person name="Martin D.M."/>
            <person name="McCarter J.P."/>
            <person name="McReynolds L."/>
            <person name="Mitreva M."/>
            <person name="Nutman T.B."/>
            <person name="Parkinson J."/>
            <person name="Peregrin-Alvarez J.M."/>
            <person name="Poole C."/>
            <person name="Ren Q."/>
            <person name="Saunders L."/>
            <person name="Sluder A.E."/>
            <person name="Smith K."/>
            <person name="Stanke M."/>
            <person name="Unnasch T.R."/>
            <person name="Ware J."/>
            <person name="Wei A.D."/>
            <person name="Weil G."/>
            <person name="Williams D.J."/>
            <person name="Zhang Y."/>
            <person name="Williams S.A."/>
            <person name="Fraser-Liggett C."/>
            <person name="Slatko B."/>
            <person name="Blaxter M.L."/>
            <person name="Scott A.L."/>
        </authorList>
    </citation>
    <scope>NUCLEOTIDE SEQUENCE [LARGE SCALE GENOMIC DNA]</scope>
</reference>
<feature type="chain" id="PRO_5002728176" evidence="1">
    <location>
        <begin position="23"/>
        <end position="133"/>
    </location>
</feature>
<feature type="signal peptide" evidence="1">
    <location>
        <begin position="1"/>
        <end position="22"/>
    </location>
</feature>
<accession>A8QDT9</accession>
<evidence type="ECO:0000313" key="2">
    <source>
        <dbReference type="EMBL" id="EDP29083.1"/>
    </source>
</evidence>
<evidence type="ECO:0000256" key="1">
    <source>
        <dbReference type="SAM" id="SignalP"/>
    </source>
</evidence>
<protein>
    <submittedName>
        <fullName evidence="2">Uncharacterized protein</fullName>
    </submittedName>
</protein>
<dbReference type="EMBL" id="DS239431">
    <property type="protein sequence ID" value="EDP29083.1"/>
    <property type="molecule type" value="Genomic_DNA"/>
</dbReference>
<dbReference type="AlphaFoldDB" id="A8QDT9"/>
<keyword evidence="1" id="KW-0732">Signal</keyword>
<organism evidence="2">
    <name type="scientific">Brugia malayi</name>
    <name type="common">Filarial nematode worm</name>
    <dbReference type="NCBI Taxonomy" id="6279"/>
    <lineage>
        <taxon>Eukaryota</taxon>
        <taxon>Metazoa</taxon>
        <taxon>Ecdysozoa</taxon>
        <taxon>Nematoda</taxon>
        <taxon>Chromadorea</taxon>
        <taxon>Rhabditida</taxon>
        <taxon>Spirurina</taxon>
        <taxon>Spiruromorpha</taxon>
        <taxon>Filarioidea</taxon>
        <taxon>Onchocercidae</taxon>
        <taxon>Brugia</taxon>
    </lineage>
</organism>
<gene>
    <name evidence="2" type="ORF">Bm1_50280</name>
</gene>